<name>A0ABM0N0H0_SACKO</name>
<sequence length="461" mass="51707">MSKSEPEKGTQSPLCVVNHREHQCISKRAASMRRGLAGLGKKQHALNPYNKETNREGIVGLAIAENTLTHDVIAKKLSMIQSTFRLSVEILKNADAAGSKQFRETLAAFLTKYGGAVKPLNPDNLIIVNGGGSAVSMLSTVLCDPGDAFLIPTPFYSGIEPDCGRLAQVELVHADLTSQSGIGIQPFQLTVNTLEEGLLKAKKQGFIVRGIFLINPNNPLGDVYSKDLVMDCLIFAKSHKLHVIMDEIYMLSVFKEDVHFTSVMALEHLPDPDRTHMIWGFSKDFCMSGLRCACIYSWNDQVASSLKTIAEFHSVPTYLQSLLNEMILDKEWVTQIYIKLNHQRLKEFHSYMCKGLKDIGIKILEKPSGLFVWADFRQFINPSTFEGEFNLYNEFLDNKVYLLPGEGLFCCEPGWFRIIFSVSKDEIDQALERIATVINKRRSKEYIQSAISEISSINPKT</sequence>
<dbReference type="InterPro" id="IPR015424">
    <property type="entry name" value="PyrdxlP-dep_Trfase"/>
</dbReference>
<protein>
    <submittedName>
        <fullName evidence="4">1-aminocyclopropane-1-carboxylate synthase-like protein 1-like</fullName>
    </submittedName>
</protein>
<dbReference type="Gene3D" id="3.90.1150.10">
    <property type="entry name" value="Aspartate Aminotransferase, domain 1"/>
    <property type="match status" value="1"/>
</dbReference>
<evidence type="ECO:0000259" key="2">
    <source>
        <dbReference type="Pfam" id="PF00155"/>
    </source>
</evidence>
<dbReference type="PANTHER" id="PTHR43795">
    <property type="entry name" value="BIFUNCTIONAL ASPARTATE AMINOTRANSFERASE AND GLUTAMATE/ASPARTATE-PREPHENATE AMINOTRANSFERASE-RELATED"/>
    <property type="match status" value="1"/>
</dbReference>
<dbReference type="PANTHER" id="PTHR43795:SF39">
    <property type="entry name" value="AMINOTRANSFERASE CLASS I_CLASSII DOMAIN-CONTAINING PROTEIN"/>
    <property type="match status" value="1"/>
</dbReference>
<dbReference type="InterPro" id="IPR050478">
    <property type="entry name" value="Ethylene_sulfur-biosynth"/>
</dbReference>
<dbReference type="Pfam" id="PF00155">
    <property type="entry name" value="Aminotran_1_2"/>
    <property type="match status" value="1"/>
</dbReference>
<gene>
    <name evidence="4" type="primary">LOC102804732</name>
</gene>
<dbReference type="GeneID" id="102804732"/>
<dbReference type="Gene3D" id="3.40.640.10">
    <property type="entry name" value="Type I PLP-dependent aspartate aminotransferase-like (Major domain)"/>
    <property type="match status" value="1"/>
</dbReference>
<dbReference type="CDD" id="cd00609">
    <property type="entry name" value="AAT_like"/>
    <property type="match status" value="1"/>
</dbReference>
<dbReference type="SUPFAM" id="SSF53383">
    <property type="entry name" value="PLP-dependent transferases"/>
    <property type="match status" value="1"/>
</dbReference>
<dbReference type="RefSeq" id="XP_006825761.1">
    <property type="nucleotide sequence ID" value="XM_006825698.1"/>
</dbReference>
<feature type="domain" description="Aminotransferase class I/classII large" evidence="2">
    <location>
        <begin position="72"/>
        <end position="434"/>
    </location>
</feature>
<dbReference type="PRINTS" id="PR00753">
    <property type="entry name" value="ACCSYNTHASE"/>
</dbReference>
<dbReference type="InterPro" id="IPR015421">
    <property type="entry name" value="PyrdxlP-dep_Trfase_major"/>
</dbReference>
<keyword evidence="1" id="KW-0663">Pyridoxal phosphate</keyword>
<evidence type="ECO:0000313" key="4">
    <source>
        <dbReference type="RefSeq" id="XP_006825761.1"/>
    </source>
</evidence>
<dbReference type="InterPro" id="IPR015422">
    <property type="entry name" value="PyrdxlP-dep_Trfase_small"/>
</dbReference>
<dbReference type="InterPro" id="IPR004839">
    <property type="entry name" value="Aminotransferase_I/II_large"/>
</dbReference>
<organism evidence="3 4">
    <name type="scientific">Saccoglossus kowalevskii</name>
    <name type="common">Acorn worm</name>
    <dbReference type="NCBI Taxonomy" id="10224"/>
    <lineage>
        <taxon>Eukaryota</taxon>
        <taxon>Metazoa</taxon>
        <taxon>Hemichordata</taxon>
        <taxon>Enteropneusta</taxon>
        <taxon>Harrimaniidae</taxon>
        <taxon>Saccoglossus</taxon>
    </lineage>
</organism>
<evidence type="ECO:0000256" key="1">
    <source>
        <dbReference type="ARBA" id="ARBA00022898"/>
    </source>
</evidence>
<keyword evidence="3" id="KW-1185">Reference proteome</keyword>
<accession>A0ABM0N0H0</accession>
<dbReference type="Proteomes" id="UP000694865">
    <property type="component" value="Unplaced"/>
</dbReference>
<proteinExistence type="predicted"/>
<evidence type="ECO:0000313" key="3">
    <source>
        <dbReference type="Proteomes" id="UP000694865"/>
    </source>
</evidence>
<reference evidence="4" key="1">
    <citation type="submission" date="2025-08" db="UniProtKB">
        <authorList>
            <consortium name="RefSeq"/>
        </authorList>
    </citation>
    <scope>IDENTIFICATION</scope>
    <source>
        <tissue evidence="4">Testes</tissue>
    </source>
</reference>